<dbReference type="EC" id="1.14.13.106" evidence="5"/>
<dbReference type="InterPro" id="IPR001128">
    <property type="entry name" value="Cyt_P450"/>
</dbReference>
<dbReference type="RefSeq" id="WP_146393759.1">
    <property type="nucleotide sequence ID" value="NZ_SJPK01000025.1"/>
</dbReference>
<dbReference type="GO" id="GO:0016705">
    <property type="term" value="F:oxidoreductase activity, acting on paired donors, with incorporation or reduction of molecular oxygen"/>
    <property type="evidence" value="ECO:0007669"/>
    <property type="project" value="InterPro"/>
</dbReference>
<dbReference type="GO" id="GO:0005506">
    <property type="term" value="F:iron ion binding"/>
    <property type="evidence" value="ECO:0007669"/>
    <property type="project" value="InterPro"/>
</dbReference>
<dbReference type="GO" id="GO:0004497">
    <property type="term" value="F:monooxygenase activity"/>
    <property type="evidence" value="ECO:0007669"/>
    <property type="project" value="UniProtKB-KW"/>
</dbReference>
<dbReference type="SUPFAM" id="SSF48264">
    <property type="entry name" value="Cytochrome P450"/>
    <property type="match status" value="1"/>
</dbReference>
<keyword evidence="4 5" id="KW-0560">Oxidoreductase</keyword>
<proteinExistence type="inferred from homology"/>
<keyword evidence="4 5" id="KW-0503">Monooxygenase</keyword>
<dbReference type="CDD" id="cd00302">
    <property type="entry name" value="cytochrome_P450"/>
    <property type="match status" value="1"/>
</dbReference>
<dbReference type="InterPro" id="IPR017972">
    <property type="entry name" value="Cyt_P450_CS"/>
</dbReference>
<comment type="similarity">
    <text evidence="2 4">Belongs to the cytochrome P450 family.</text>
</comment>
<organism evidence="5 6">
    <name type="scientific">Allorhodopirellula solitaria</name>
    <dbReference type="NCBI Taxonomy" id="2527987"/>
    <lineage>
        <taxon>Bacteria</taxon>
        <taxon>Pseudomonadati</taxon>
        <taxon>Planctomycetota</taxon>
        <taxon>Planctomycetia</taxon>
        <taxon>Pirellulales</taxon>
        <taxon>Pirellulaceae</taxon>
        <taxon>Allorhodopirellula</taxon>
    </lineage>
</organism>
<dbReference type="InterPro" id="IPR050121">
    <property type="entry name" value="Cytochrome_P450_monoxygenase"/>
</dbReference>
<dbReference type="AlphaFoldDB" id="A0A5C5WZI0"/>
<dbReference type="Pfam" id="PF00067">
    <property type="entry name" value="p450"/>
    <property type="match status" value="1"/>
</dbReference>
<keyword evidence="6" id="KW-1185">Reference proteome</keyword>
<dbReference type="OrthoDB" id="9789468at2"/>
<keyword evidence="3 4" id="KW-0408">Iron</keyword>
<dbReference type="PRINTS" id="PR00385">
    <property type="entry name" value="P450"/>
</dbReference>
<dbReference type="PANTHER" id="PTHR24305">
    <property type="entry name" value="CYTOCHROME P450"/>
    <property type="match status" value="1"/>
</dbReference>
<sequence length="515" mass="57552">MNNPETSMADRVPGLRRLCRIPGQMLGTNPFEGDCRPTRVPILFGSRSRPAFPFPHRWNYQRPIAILETYFHDADDAEGAGKHNRYMDAPGFPPVLVTRDPGVIRAILTATGDRDGQFDRDTLPSAGIARATGSDTLLFANGPFWRRQRKAAAAPFGKTALFQPEVFRGFAQTLSKTVGHRLEVFRQHLQENGCSSVQMAVEAEIKPLMLELLVACYFGAEIAYEDIRQEYVPAIERLIDHIVTDTVTNRFGIPTALLAGRFGKKSQIAADFAALDKLTDLVLEARGSGAGMWSHFKIDAQDEELRSNIKVFLAGALEATTSYATWTISHLARHTEAQERVFAELKSVDDYTPAAIREAKYFGYVMEETLRLTPSLYFLPRRATKQTWIETADGRRMQIPAGTHILLDVWHANRNEDFWGVDATGFRASEFAPERWEQLTQQKSSSKDQLHFGFGHGPRVCPGKHLGQLEVYLVVGAFVKLFRFTAASEDNTEKAGVSTKPQDGTLIDMTLRAAE</sequence>
<dbReference type="PRINTS" id="PR00463">
    <property type="entry name" value="EP450I"/>
</dbReference>
<evidence type="ECO:0000313" key="5">
    <source>
        <dbReference type="EMBL" id="TWT55501.1"/>
    </source>
</evidence>
<accession>A0A5C5WZI0</accession>
<name>A0A5C5WZI0_9BACT</name>
<dbReference type="InterPro" id="IPR036396">
    <property type="entry name" value="Cyt_P450_sf"/>
</dbReference>
<feature type="binding site" description="axial binding residue" evidence="3">
    <location>
        <position position="461"/>
    </location>
    <ligand>
        <name>heme</name>
        <dbReference type="ChEBI" id="CHEBI:30413"/>
    </ligand>
    <ligandPart>
        <name>Fe</name>
        <dbReference type="ChEBI" id="CHEBI:18248"/>
    </ligandPart>
</feature>
<evidence type="ECO:0000256" key="2">
    <source>
        <dbReference type="ARBA" id="ARBA00010617"/>
    </source>
</evidence>
<keyword evidence="3 4" id="KW-0479">Metal-binding</keyword>
<reference evidence="5 6" key="1">
    <citation type="submission" date="2019-02" db="EMBL/GenBank/DDBJ databases">
        <title>Deep-cultivation of Planctomycetes and their phenomic and genomic characterization uncovers novel biology.</title>
        <authorList>
            <person name="Wiegand S."/>
            <person name="Jogler M."/>
            <person name="Boedeker C."/>
            <person name="Pinto D."/>
            <person name="Vollmers J."/>
            <person name="Rivas-Marin E."/>
            <person name="Kohn T."/>
            <person name="Peeters S.H."/>
            <person name="Heuer A."/>
            <person name="Rast P."/>
            <person name="Oberbeckmann S."/>
            <person name="Bunk B."/>
            <person name="Jeske O."/>
            <person name="Meyerdierks A."/>
            <person name="Storesund J.E."/>
            <person name="Kallscheuer N."/>
            <person name="Luecker S."/>
            <person name="Lage O.M."/>
            <person name="Pohl T."/>
            <person name="Merkel B.J."/>
            <person name="Hornburger P."/>
            <person name="Mueller R.-W."/>
            <person name="Bruemmer F."/>
            <person name="Labrenz M."/>
            <person name="Spormann A.M."/>
            <person name="Op Den Camp H."/>
            <person name="Overmann J."/>
            <person name="Amann R."/>
            <person name="Jetten M.S.M."/>
            <person name="Mascher T."/>
            <person name="Medema M.H."/>
            <person name="Devos D.P."/>
            <person name="Kaster A.-K."/>
            <person name="Ovreas L."/>
            <person name="Rohde M."/>
            <person name="Galperin M.Y."/>
            <person name="Jogler C."/>
        </authorList>
    </citation>
    <scope>NUCLEOTIDE SEQUENCE [LARGE SCALE GENOMIC DNA]</scope>
    <source>
        <strain evidence="5 6">CA85</strain>
    </source>
</reference>
<evidence type="ECO:0000256" key="3">
    <source>
        <dbReference type="PIRSR" id="PIRSR602401-1"/>
    </source>
</evidence>
<protein>
    <submittedName>
        <fullName evidence="5">Epi-isozizaene 5-monooxygenase/(E)-beta-farnesene synthase</fullName>
        <ecNumber evidence="5">1.14.13.106</ecNumber>
    </submittedName>
</protein>
<gene>
    <name evidence="5" type="ORF">CA85_49140</name>
</gene>
<dbReference type="Gene3D" id="1.10.630.10">
    <property type="entry name" value="Cytochrome P450"/>
    <property type="match status" value="1"/>
</dbReference>
<dbReference type="GO" id="GO:0020037">
    <property type="term" value="F:heme binding"/>
    <property type="evidence" value="ECO:0007669"/>
    <property type="project" value="InterPro"/>
</dbReference>
<dbReference type="PROSITE" id="PS00086">
    <property type="entry name" value="CYTOCHROME_P450"/>
    <property type="match status" value="1"/>
</dbReference>
<comment type="cofactor">
    <cofactor evidence="1 3">
        <name>heme</name>
        <dbReference type="ChEBI" id="CHEBI:30413"/>
    </cofactor>
</comment>
<dbReference type="EMBL" id="SJPK01000025">
    <property type="protein sequence ID" value="TWT55501.1"/>
    <property type="molecule type" value="Genomic_DNA"/>
</dbReference>
<keyword evidence="3 4" id="KW-0349">Heme</keyword>
<evidence type="ECO:0000256" key="1">
    <source>
        <dbReference type="ARBA" id="ARBA00001971"/>
    </source>
</evidence>
<evidence type="ECO:0000256" key="4">
    <source>
        <dbReference type="RuleBase" id="RU000461"/>
    </source>
</evidence>
<dbReference type="PANTHER" id="PTHR24305:SF166">
    <property type="entry name" value="CYTOCHROME P450 12A4, MITOCHONDRIAL-RELATED"/>
    <property type="match status" value="1"/>
</dbReference>
<evidence type="ECO:0000313" key="6">
    <source>
        <dbReference type="Proteomes" id="UP000318053"/>
    </source>
</evidence>
<comment type="caution">
    <text evidence="5">The sequence shown here is derived from an EMBL/GenBank/DDBJ whole genome shotgun (WGS) entry which is preliminary data.</text>
</comment>
<dbReference type="Proteomes" id="UP000318053">
    <property type="component" value="Unassembled WGS sequence"/>
</dbReference>
<dbReference type="InterPro" id="IPR002401">
    <property type="entry name" value="Cyt_P450_E_grp-I"/>
</dbReference>